<dbReference type="InterPro" id="IPR039424">
    <property type="entry name" value="SBP_5"/>
</dbReference>
<dbReference type="PANTHER" id="PTHR30290:SF65">
    <property type="entry name" value="MONOACYL PHOSPHATIDYLINOSITOL TETRAMANNOSIDE-BINDING PROTEIN LPQW-RELATED"/>
    <property type="match status" value="1"/>
</dbReference>
<dbReference type="eggNOG" id="COG4166">
    <property type="taxonomic scope" value="Bacteria"/>
</dbReference>
<protein>
    <recommendedName>
        <fullName evidence="2">Solute-binding protein family 5 domain-containing protein</fullName>
    </recommendedName>
</protein>
<dbReference type="Gene3D" id="3.90.76.10">
    <property type="entry name" value="Dipeptide-binding Protein, Domain 1"/>
    <property type="match status" value="1"/>
</dbReference>
<accession>M1TQ53</accession>
<dbReference type="HOGENOM" id="CLU_027950_0_0_11"/>
<dbReference type="EMBL" id="CP004354">
    <property type="protein sequence ID" value="AGG66481.1"/>
    <property type="molecule type" value="Genomic_DNA"/>
</dbReference>
<dbReference type="PATRIC" id="fig|1121353.3.peg.1060"/>
<dbReference type="GO" id="GO:0015833">
    <property type="term" value="P:peptide transport"/>
    <property type="evidence" value="ECO:0007669"/>
    <property type="project" value="TreeGrafter"/>
</dbReference>
<feature type="region of interest" description="Disordered" evidence="1">
    <location>
        <begin position="1"/>
        <end position="42"/>
    </location>
</feature>
<evidence type="ECO:0000259" key="2">
    <source>
        <dbReference type="Pfam" id="PF00496"/>
    </source>
</evidence>
<evidence type="ECO:0000313" key="3">
    <source>
        <dbReference type="EMBL" id="AGG66481.1"/>
    </source>
</evidence>
<keyword evidence="4" id="KW-1185">Reference proteome</keyword>
<dbReference type="GO" id="GO:1904680">
    <property type="term" value="F:peptide transmembrane transporter activity"/>
    <property type="evidence" value="ECO:0007669"/>
    <property type="project" value="TreeGrafter"/>
</dbReference>
<dbReference type="AlphaFoldDB" id="M1TQ53"/>
<dbReference type="SUPFAM" id="SSF53850">
    <property type="entry name" value="Periplasmic binding protein-like II"/>
    <property type="match status" value="1"/>
</dbReference>
<dbReference type="PANTHER" id="PTHR30290">
    <property type="entry name" value="PERIPLASMIC BINDING COMPONENT OF ABC TRANSPORTER"/>
    <property type="match status" value="1"/>
</dbReference>
<gene>
    <name evidence="3" type="ORF">H924_05175</name>
</gene>
<feature type="domain" description="Solute-binding protein family 5" evidence="2">
    <location>
        <begin position="92"/>
        <end position="287"/>
    </location>
</feature>
<sequence length="484" mass="52222">MVACQANPGPAPVEEAATATTTATTTTTVEAEEPQTSRSTVNIGIDPLRNGFNPHLIADDTAVVRDIAALVLPSAFVGNQMNSDLLDNVEQLDTETVRYTIAQEAQWSDGTPITGSDFDYLWRSITSTKGAMDAAAYESISEIRTSGGGKTVDVVFETPVADWHLLFNNLLPSHLFSGTDTFQTALYDAIPASAGRYMVRSIDRQRGIITLSRNDRFWGKNPAEVEVLTMTSVSSASRAGEYLRTGQSSFMNLRPSETLVDTLNLVPDTEVRVSDTTRTLEMVFNASRLSPEQRTYLSSLIDVPLAARLAAARSSNLSVATPILREGVAKPEIPELKLAVDPADDAGVAAGRAIVDMLAQAGVKATTVTTDIPSAIGTDYDAIITWTRNATDAMSLADRYTCEINLASWCDANTTTYIAALLSGELSFDPNWETEFNRANSIRVPIVRETRVEAKNNGITGPDATTWPGGIASAANWRKNDLEQ</sequence>
<dbReference type="Gene3D" id="3.10.105.10">
    <property type="entry name" value="Dipeptide-binding Protein, Domain 3"/>
    <property type="match status" value="1"/>
</dbReference>
<dbReference type="Gene3D" id="3.40.190.10">
    <property type="entry name" value="Periplasmic binding protein-like II"/>
    <property type="match status" value="1"/>
</dbReference>
<dbReference type="CDD" id="cd08501">
    <property type="entry name" value="PBP2_Lpqw"/>
    <property type="match status" value="1"/>
</dbReference>
<evidence type="ECO:0000313" key="4">
    <source>
        <dbReference type="Proteomes" id="UP000011760"/>
    </source>
</evidence>
<proteinExistence type="predicted"/>
<dbReference type="InterPro" id="IPR000914">
    <property type="entry name" value="SBP_5_dom"/>
</dbReference>
<dbReference type="KEGG" id="ccn:H924_05175"/>
<name>M1TQ53_9CORY</name>
<feature type="compositionally biased region" description="Low complexity" evidence="1">
    <location>
        <begin position="13"/>
        <end position="29"/>
    </location>
</feature>
<dbReference type="Proteomes" id="UP000011760">
    <property type="component" value="Chromosome"/>
</dbReference>
<dbReference type="Pfam" id="PF00496">
    <property type="entry name" value="SBP_bac_5"/>
    <property type="match status" value="1"/>
</dbReference>
<evidence type="ECO:0000256" key="1">
    <source>
        <dbReference type="SAM" id="MobiDB-lite"/>
    </source>
</evidence>
<reference evidence="3 4" key="1">
    <citation type="submission" date="2013-02" db="EMBL/GenBank/DDBJ databases">
        <title>The complete genome sequence of Corynebacterium callunae DSM 20147.</title>
        <authorList>
            <person name="Ruckert C."/>
            <person name="Albersmeier A."/>
            <person name="Kalinowski J."/>
        </authorList>
    </citation>
    <scope>NUCLEOTIDE SEQUENCE [LARGE SCALE GENOMIC DNA]</scope>
    <source>
        <strain evidence="3 4">DSM 20147</strain>
    </source>
</reference>
<organism evidence="3 4">
    <name type="scientific">Corynebacterium callunae DSM 20147</name>
    <dbReference type="NCBI Taxonomy" id="1121353"/>
    <lineage>
        <taxon>Bacteria</taxon>
        <taxon>Bacillati</taxon>
        <taxon>Actinomycetota</taxon>
        <taxon>Actinomycetes</taxon>
        <taxon>Mycobacteriales</taxon>
        <taxon>Corynebacteriaceae</taxon>
        <taxon>Corynebacterium</taxon>
    </lineage>
</organism>
<dbReference type="STRING" id="1121353.H924_05175"/>